<comment type="subcellular location">
    <subcellularLocation>
        <location evidence="1 11">Nucleus</location>
    </subcellularLocation>
</comment>
<reference evidence="16 19" key="2">
    <citation type="journal article" date="2014" name="BMC Genomics">
        <title>An improved genome release (version Mt4.0) for the model legume Medicago truncatula.</title>
        <authorList>
            <person name="Tang H."/>
            <person name="Krishnakumar V."/>
            <person name="Bidwell S."/>
            <person name="Rosen B."/>
            <person name="Chan A."/>
            <person name="Zhou S."/>
            <person name="Gentzbittel L."/>
            <person name="Childs K.L."/>
            <person name="Yandell M."/>
            <person name="Gundlach H."/>
            <person name="Mayer K.F."/>
            <person name="Schwartz D.C."/>
            <person name="Town C.D."/>
        </authorList>
    </citation>
    <scope>GENOME REANNOTATION</scope>
    <source>
        <strain evidence="18 19">cv. Jemalong A17</strain>
    </source>
</reference>
<protein>
    <recommendedName>
        <fullName evidence="11">Two-component response regulator</fullName>
    </recommendedName>
</protein>
<dbReference type="Pfam" id="PF00072">
    <property type="entry name" value="Response_reg"/>
    <property type="match status" value="1"/>
</dbReference>
<dbReference type="Gene3D" id="3.40.50.2300">
    <property type="match status" value="1"/>
</dbReference>
<dbReference type="InterPro" id="IPR045279">
    <property type="entry name" value="ARR-like"/>
</dbReference>
<dbReference type="GO" id="GO:0009736">
    <property type="term" value="P:cytokinin-activated signaling pathway"/>
    <property type="evidence" value="ECO:0007669"/>
    <property type="project" value="UniProtKB-KW"/>
</dbReference>
<evidence type="ECO:0000256" key="9">
    <source>
        <dbReference type="ARBA" id="ARBA00023163"/>
    </source>
</evidence>
<dbReference type="NCBIfam" id="TIGR01557">
    <property type="entry name" value="myb_SHAQKYF"/>
    <property type="match status" value="1"/>
</dbReference>
<evidence type="ECO:0000256" key="5">
    <source>
        <dbReference type="ARBA" id="ARBA00023012"/>
    </source>
</evidence>
<reference evidence="16 19" key="1">
    <citation type="journal article" date="2011" name="Nature">
        <title>The Medicago genome provides insight into the evolution of rhizobial symbioses.</title>
        <authorList>
            <person name="Young N.D."/>
            <person name="Debelle F."/>
            <person name="Oldroyd G.E."/>
            <person name="Geurts R."/>
            <person name="Cannon S.B."/>
            <person name="Udvardi M.K."/>
            <person name="Benedito V.A."/>
            <person name="Mayer K.F."/>
            <person name="Gouzy J."/>
            <person name="Schoof H."/>
            <person name="Van de Peer Y."/>
            <person name="Proost S."/>
            <person name="Cook D.R."/>
            <person name="Meyers B.C."/>
            <person name="Spannagl M."/>
            <person name="Cheung F."/>
            <person name="De Mita S."/>
            <person name="Krishnakumar V."/>
            <person name="Gundlach H."/>
            <person name="Zhou S."/>
            <person name="Mudge J."/>
            <person name="Bharti A.K."/>
            <person name="Murray J.D."/>
            <person name="Naoumkina M.A."/>
            <person name="Rosen B."/>
            <person name="Silverstein K.A."/>
            <person name="Tang H."/>
            <person name="Rombauts S."/>
            <person name="Zhao P.X."/>
            <person name="Zhou P."/>
            <person name="Barbe V."/>
            <person name="Bardou P."/>
            <person name="Bechner M."/>
            <person name="Bellec A."/>
            <person name="Berger A."/>
            <person name="Berges H."/>
            <person name="Bidwell S."/>
            <person name="Bisseling T."/>
            <person name="Choisne N."/>
            <person name="Couloux A."/>
            <person name="Denny R."/>
            <person name="Deshpande S."/>
            <person name="Dai X."/>
            <person name="Doyle J.J."/>
            <person name="Dudez A.M."/>
            <person name="Farmer A.D."/>
            <person name="Fouteau S."/>
            <person name="Franken C."/>
            <person name="Gibelin C."/>
            <person name="Gish J."/>
            <person name="Goldstein S."/>
            <person name="Gonzalez A.J."/>
            <person name="Green P.J."/>
            <person name="Hallab A."/>
            <person name="Hartog M."/>
            <person name="Hua A."/>
            <person name="Humphray S.J."/>
            <person name="Jeong D.H."/>
            <person name="Jing Y."/>
            <person name="Jocker A."/>
            <person name="Kenton S.M."/>
            <person name="Kim D.J."/>
            <person name="Klee K."/>
            <person name="Lai H."/>
            <person name="Lang C."/>
            <person name="Lin S."/>
            <person name="Macmil S.L."/>
            <person name="Magdelenat G."/>
            <person name="Matthews L."/>
            <person name="McCorrison J."/>
            <person name="Monaghan E.L."/>
            <person name="Mun J.H."/>
            <person name="Najar F.Z."/>
            <person name="Nicholson C."/>
            <person name="Noirot C."/>
            <person name="O'Bleness M."/>
            <person name="Paule C.R."/>
            <person name="Poulain J."/>
            <person name="Prion F."/>
            <person name="Qin B."/>
            <person name="Qu C."/>
            <person name="Retzel E.F."/>
            <person name="Riddle C."/>
            <person name="Sallet E."/>
            <person name="Samain S."/>
            <person name="Samson N."/>
            <person name="Sanders I."/>
            <person name="Saurat O."/>
            <person name="Scarpelli C."/>
            <person name="Schiex T."/>
            <person name="Segurens B."/>
            <person name="Severin A.J."/>
            <person name="Sherrier D.J."/>
            <person name="Shi R."/>
            <person name="Sims S."/>
            <person name="Singer S.R."/>
            <person name="Sinharoy S."/>
            <person name="Sterck L."/>
            <person name="Viollet A."/>
            <person name="Wang B.B."/>
            <person name="Wang K."/>
            <person name="Wang M."/>
            <person name="Wang X."/>
            <person name="Warfsmann J."/>
            <person name="Weissenbach J."/>
            <person name="White D.D."/>
            <person name="White J.D."/>
            <person name="Wiley G.B."/>
            <person name="Wincker P."/>
            <person name="Xing Y."/>
            <person name="Yang L."/>
            <person name="Yao Z."/>
            <person name="Ying F."/>
            <person name="Zhai J."/>
            <person name="Zhou L."/>
            <person name="Zuber A."/>
            <person name="Denarie J."/>
            <person name="Dixon R.A."/>
            <person name="May G.D."/>
            <person name="Schwartz D.C."/>
            <person name="Rogers J."/>
            <person name="Quetier F."/>
            <person name="Town C.D."/>
            <person name="Roe B.A."/>
        </authorList>
    </citation>
    <scope>NUCLEOTIDE SEQUENCE [LARGE SCALE GENOMIC DNA]</scope>
    <source>
        <strain evidence="16">A17</strain>
        <strain evidence="18 19">cv. Jemalong A17</strain>
    </source>
</reference>
<keyword evidence="7 11" id="KW-0238">DNA-binding</keyword>
<keyword evidence="10 11" id="KW-0539">Nucleus</keyword>
<dbReference type="GO" id="GO:0000160">
    <property type="term" value="P:phosphorelay signal transduction system"/>
    <property type="evidence" value="ECO:0007669"/>
    <property type="project" value="UniProtKB-KW"/>
</dbReference>
<feature type="domain" description="HTH myb-type" evidence="15">
    <location>
        <begin position="200"/>
        <end position="259"/>
    </location>
</feature>
<dbReference type="EnsemblPlants" id="AES92578">
    <property type="protein sequence ID" value="AES92578"/>
    <property type="gene ID" value="MTR_4g131570"/>
</dbReference>
<comment type="similarity">
    <text evidence="2">Belongs to the ARR family. Type-B subfamily.</text>
</comment>
<evidence type="ECO:0000256" key="4">
    <source>
        <dbReference type="ARBA" id="ARBA00022864"/>
    </source>
</evidence>
<evidence type="ECO:0000259" key="15">
    <source>
        <dbReference type="PROSITE" id="PS51294"/>
    </source>
</evidence>
<evidence type="ECO:0000313" key="17">
    <source>
        <dbReference type="EMBL" id="RHN64927.1"/>
    </source>
</evidence>
<dbReference type="PIRSF" id="PIRSF036392">
    <property type="entry name" value="RR_ARR_type-B"/>
    <property type="match status" value="1"/>
</dbReference>
<keyword evidence="9 11" id="KW-0804">Transcription</keyword>
<dbReference type="GO" id="GO:0005634">
    <property type="term" value="C:nucleus"/>
    <property type="evidence" value="ECO:0007669"/>
    <property type="project" value="UniProtKB-SubCell"/>
</dbReference>
<dbReference type="Pfam" id="PF00249">
    <property type="entry name" value="Myb_DNA-binding"/>
    <property type="match status" value="1"/>
</dbReference>
<comment type="function">
    <text evidence="11">Transcriptional activator that binds specific DNA sequence.</text>
</comment>
<feature type="compositionally biased region" description="Acidic residues" evidence="13">
    <location>
        <begin position="180"/>
        <end position="196"/>
    </location>
</feature>
<reference evidence="18" key="3">
    <citation type="submission" date="2015-04" db="UniProtKB">
        <authorList>
            <consortium name="EnsemblPlants"/>
        </authorList>
    </citation>
    <scope>IDENTIFICATION</scope>
    <source>
        <strain evidence="18">cv. Jemalong A17</strain>
    </source>
</reference>
<dbReference type="Proteomes" id="UP000265566">
    <property type="component" value="Chromosome 4"/>
</dbReference>
<dbReference type="InterPro" id="IPR006447">
    <property type="entry name" value="Myb_dom_plants"/>
</dbReference>
<keyword evidence="19" id="KW-1185">Reference proteome</keyword>
<keyword evidence="6 11" id="KW-0805">Transcription regulation</keyword>
<keyword evidence="8 11" id="KW-0010">Activator</keyword>
<evidence type="ECO:0000256" key="7">
    <source>
        <dbReference type="ARBA" id="ARBA00023125"/>
    </source>
</evidence>
<dbReference type="GO" id="GO:0003700">
    <property type="term" value="F:DNA-binding transcription factor activity"/>
    <property type="evidence" value="ECO:0007669"/>
    <property type="project" value="UniProtKB-UniRule"/>
</dbReference>
<evidence type="ECO:0000256" key="3">
    <source>
        <dbReference type="ARBA" id="ARBA00022553"/>
    </source>
</evidence>
<dbReference type="PANTHER" id="PTHR43874">
    <property type="entry name" value="TWO-COMPONENT RESPONSE REGULATOR"/>
    <property type="match status" value="1"/>
</dbReference>
<dbReference type="STRING" id="3880.G7JHZ1"/>
<evidence type="ECO:0000256" key="11">
    <source>
        <dbReference type="PIRNR" id="PIRNR036392"/>
    </source>
</evidence>
<reference evidence="17" key="5">
    <citation type="journal article" date="2018" name="Nat. Plants">
        <title>Whole-genome landscape of Medicago truncatula symbiotic genes.</title>
        <authorList>
            <person name="Pecrix Y."/>
            <person name="Gamas P."/>
            <person name="Carrere S."/>
        </authorList>
    </citation>
    <scope>NUCLEOTIDE SEQUENCE</scope>
    <source>
        <tissue evidence="17">Leaves</tissue>
    </source>
</reference>
<organism evidence="16 19">
    <name type="scientific">Medicago truncatula</name>
    <name type="common">Barrel medic</name>
    <name type="synonym">Medicago tribuloides</name>
    <dbReference type="NCBI Taxonomy" id="3880"/>
    <lineage>
        <taxon>Eukaryota</taxon>
        <taxon>Viridiplantae</taxon>
        <taxon>Streptophyta</taxon>
        <taxon>Embryophyta</taxon>
        <taxon>Tracheophyta</taxon>
        <taxon>Spermatophyta</taxon>
        <taxon>Magnoliopsida</taxon>
        <taxon>eudicotyledons</taxon>
        <taxon>Gunneridae</taxon>
        <taxon>Pentapetalae</taxon>
        <taxon>rosids</taxon>
        <taxon>fabids</taxon>
        <taxon>Fabales</taxon>
        <taxon>Fabaceae</taxon>
        <taxon>Papilionoideae</taxon>
        <taxon>50 kb inversion clade</taxon>
        <taxon>NPAAA clade</taxon>
        <taxon>Hologalegina</taxon>
        <taxon>IRL clade</taxon>
        <taxon>Trifolieae</taxon>
        <taxon>Medicago</taxon>
    </lineage>
</organism>
<dbReference type="SUPFAM" id="SSF52172">
    <property type="entry name" value="CheY-like"/>
    <property type="match status" value="1"/>
</dbReference>
<dbReference type="PROSITE" id="PS50110">
    <property type="entry name" value="RESPONSE_REGULATORY"/>
    <property type="match status" value="1"/>
</dbReference>
<evidence type="ECO:0000313" key="20">
    <source>
        <dbReference type="Proteomes" id="UP000265566"/>
    </source>
</evidence>
<dbReference type="InterPro" id="IPR001005">
    <property type="entry name" value="SANT/Myb"/>
</dbReference>
<evidence type="ECO:0000256" key="2">
    <source>
        <dbReference type="ARBA" id="ARBA00006015"/>
    </source>
</evidence>
<dbReference type="SMR" id="G7JHZ1"/>
<dbReference type="eggNOG" id="KOG1601">
    <property type="taxonomic scope" value="Eukaryota"/>
</dbReference>
<evidence type="ECO:0000259" key="14">
    <source>
        <dbReference type="PROSITE" id="PS50110"/>
    </source>
</evidence>
<feature type="domain" description="Response regulatory" evidence="14">
    <location>
        <begin position="22"/>
        <end position="137"/>
    </location>
</feature>
<evidence type="ECO:0000256" key="10">
    <source>
        <dbReference type="ARBA" id="ARBA00023242"/>
    </source>
</evidence>
<dbReference type="PANTHER" id="PTHR43874:SF205">
    <property type="entry name" value="TWO-COMPONENT RESPONSE REGULATOR ORR23"/>
    <property type="match status" value="1"/>
</dbReference>
<dbReference type="InterPro" id="IPR017053">
    <property type="entry name" value="Response_reg_B-typ_pln"/>
</dbReference>
<dbReference type="SMART" id="SM00448">
    <property type="entry name" value="REC"/>
    <property type="match status" value="1"/>
</dbReference>
<dbReference type="InterPro" id="IPR011006">
    <property type="entry name" value="CheY-like_superfamily"/>
</dbReference>
<dbReference type="PaxDb" id="3880-AES92578"/>
<dbReference type="Gramene" id="rna27808">
    <property type="protein sequence ID" value="RHN64927.1"/>
    <property type="gene ID" value="gene27808"/>
</dbReference>
<accession>A0A0C3X8K4</accession>
<proteinExistence type="inferred from homology"/>
<dbReference type="HOGENOM" id="CLU_024359_0_0_1"/>
<evidence type="ECO:0000313" key="16">
    <source>
        <dbReference type="EMBL" id="AES92578.2"/>
    </source>
</evidence>
<keyword evidence="5 11" id="KW-0902">Two-component regulatory system</keyword>
<evidence type="ECO:0000313" key="19">
    <source>
        <dbReference type="Proteomes" id="UP000002051"/>
    </source>
</evidence>
<dbReference type="GO" id="GO:0003677">
    <property type="term" value="F:DNA binding"/>
    <property type="evidence" value="ECO:0007669"/>
    <property type="project" value="UniProtKB-KW"/>
</dbReference>
<dbReference type="Gene3D" id="1.10.10.60">
    <property type="entry name" value="Homeodomain-like"/>
    <property type="match status" value="1"/>
</dbReference>
<accession>G7JHZ1</accession>
<dbReference type="AlphaFoldDB" id="G7JHZ1"/>
<dbReference type="FunFam" id="1.10.10.60:FF:000007">
    <property type="entry name" value="Two-component response regulator"/>
    <property type="match status" value="1"/>
</dbReference>
<dbReference type="EMBL" id="PSQE01000004">
    <property type="protein sequence ID" value="RHN64927.1"/>
    <property type="molecule type" value="Genomic_DNA"/>
</dbReference>
<feature type="modified residue" description="4-aspartylphosphate" evidence="12">
    <location>
        <position position="73"/>
    </location>
</feature>
<evidence type="ECO:0000313" key="18">
    <source>
        <dbReference type="EnsemblPlants" id="AES92578"/>
    </source>
</evidence>
<evidence type="ECO:0000256" key="12">
    <source>
        <dbReference type="PROSITE-ProRule" id="PRU00169"/>
    </source>
</evidence>
<reference evidence="20" key="4">
    <citation type="journal article" date="2018" name="Nat. Plants">
        <title>Whole-genome landscape of Medicago truncatula symbiotic genes.</title>
        <authorList>
            <person name="Pecrix Y."/>
            <person name="Staton S.E."/>
            <person name="Sallet E."/>
            <person name="Lelandais-Briere C."/>
            <person name="Moreau S."/>
            <person name="Carrere S."/>
            <person name="Blein T."/>
            <person name="Jardinaud M.F."/>
            <person name="Latrasse D."/>
            <person name="Zouine M."/>
            <person name="Zahm M."/>
            <person name="Kreplak J."/>
            <person name="Mayjonade B."/>
            <person name="Satge C."/>
            <person name="Perez M."/>
            <person name="Cauet S."/>
            <person name="Marande W."/>
            <person name="Chantry-Darmon C."/>
            <person name="Lopez-Roques C."/>
            <person name="Bouchez O."/>
            <person name="Berard A."/>
            <person name="Debelle F."/>
            <person name="Munos S."/>
            <person name="Bendahmane A."/>
            <person name="Berges H."/>
            <person name="Niebel A."/>
            <person name="Buitink J."/>
            <person name="Frugier F."/>
            <person name="Benhamed M."/>
            <person name="Crespi M."/>
            <person name="Gouzy J."/>
            <person name="Gamas P."/>
        </authorList>
    </citation>
    <scope>NUCLEOTIDE SEQUENCE [LARGE SCALE GENOMIC DNA]</scope>
    <source>
        <strain evidence="20">cv. Jemalong A17</strain>
    </source>
</reference>
<dbReference type="InterPro" id="IPR001789">
    <property type="entry name" value="Sig_transdc_resp-reg_receiver"/>
</dbReference>
<dbReference type="PROSITE" id="PS51294">
    <property type="entry name" value="HTH_MYB"/>
    <property type="match status" value="1"/>
</dbReference>
<evidence type="ECO:0000256" key="13">
    <source>
        <dbReference type="SAM" id="MobiDB-lite"/>
    </source>
</evidence>
<evidence type="ECO:0000256" key="1">
    <source>
        <dbReference type="ARBA" id="ARBA00004123"/>
    </source>
</evidence>
<gene>
    <name evidence="16" type="ordered locus">MTR_4g131570</name>
    <name evidence="17" type="ORF">MtrunA17_Chr4g0074401</name>
</gene>
<dbReference type="CDD" id="cd17584">
    <property type="entry name" value="REC_typeB_ARR-like"/>
    <property type="match status" value="1"/>
</dbReference>
<dbReference type="Proteomes" id="UP000002051">
    <property type="component" value="Chromosome 4"/>
</dbReference>
<dbReference type="EMBL" id="CM001220">
    <property type="protein sequence ID" value="AES92578.2"/>
    <property type="molecule type" value="Genomic_DNA"/>
</dbReference>
<evidence type="ECO:0000256" key="6">
    <source>
        <dbReference type="ARBA" id="ARBA00023015"/>
    </source>
</evidence>
<feature type="region of interest" description="Disordered" evidence="13">
    <location>
        <begin position="161"/>
        <end position="202"/>
    </location>
</feature>
<evidence type="ECO:0000256" key="8">
    <source>
        <dbReference type="ARBA" id="ARBA00023159"/>
    </source>
</evidence>
<sequence>MAVENPLEVENVFREDFPVGMRVLAVDDDQTCLKLLEKFLLMCKYNVTTTTKPVEALELLREKRDMFDLVISDVSMPEMDGFKLLEQVGLEIDLPFIMLSGNDDRERVMKGVMKGACDYLVKPIRLEELKNIWQHVVRKKIESKDRNKGIITDGICSQDTSSENIANRNKTRGQKIKEQSEDEEEEEEEAEEDNDEERSTRKKPRLVWDDELHKKFVSIVSQLGLDKAYPKKICDLMNVEGLTRENVASHLQKYKLSLKRPSKQARVDAALDPHLQKNSVAGYGDFCTLPGSRRILSSTLPTYASSNMFCRLNAPSGLNLRGMSSSALVPPLQSQNIPSYKQPLFFASESSSALKGVRTSVEINQFQQNIYPPGNMKLSPIDDSSAFTDSSGFQDIRANVNNANSFLSCISSNHLQTHNSRAFINHPSVGGPAMEQKSFNPATSGSYNFASNPSPLSEDFNNDQISHNSLKFASLSSQFKKNPDDFSSIRVIDVPLEETMQCQDGLLGSVVTASCYTHQQNVGSSFNNTLDSSNADTSSMVHSVPQTISPLITQMPVVEKFYSDERTMESNGDCFFEQLLDVDGFVQNSSLPWMTQ</sequence>
<dbReference type="SUPFAM" id="SSF46689">
    <property type="entry name" value="Homeodomain-like"/>
    <property type="match status" value="1"/>
</dbReference>
<dbReference type="InterPro" id="IPR009057">
    <property type="entry name" value="Homeodomain-like_sf"/>
</dbReference>
<name>G7JHZ1_MEDTR</name>
<dbReference type="InterPro" id="IPR017930">
    <property type="entry name" value="Myb_dom"/>
</dbReference>
<keyword evidence="3 12" id="KW-0597">Phosphoprotein</keyword>
<keyword evidence="4" id="KW-0932">Cytokinin signaling pathway</keyword>